<keyword evidence="1" id="KW-0472">Membrane</keyword>
<evidence type="ECO:0000256" key="1">
    <source>
        <dbReference type="SAM" id="Phobius"/>
    </source>
</evidence>
<dbReference type="Proteomes" id="UP001056208">
    <property type="component" value="Chromosome"/>
</dbReference>
<evidence type="ECO:0000313" key="4">
    <source>
        <dbReference type="Proteomes" id="UP000265361"/>
    </source>
</evidence>
<dbReference type="AlphaFoldDB" id="A0A399QE60"/>
<evidence type="ECO:0000313" key="2">
    <source>
        <dbReference type="EMBL" id="RIJ17316.1"/>
    </source>
</evidence>
<keyword evidence="1" id="KW-0812">Transmembrane</keyword>
<evidence type="ECO:0000313" key="3">
    <source>
        <dbReference type="EMBL" id="UQB05542.1"/>
    </source>
</evidence>
<dbReference type="EMBL" id="QWED01000046">
    <property type="protein sequence ID" value="RIJ17316.1"/>
    <property type="molecule type" value="Genomic_DNA"/>
</dbReference>
<keyword evidence="1" id="KW-1133">Transmembrane helix</keyword>
<name>A0A399QE60_9MICO</name>
<protein>
    <submittedName>
        <fullName evidence="2">Uncharacterized protein</fullName>
    </submittedName>
</protein>
<reference evidence="3" key="2">
    <citation type="submission" date="2021-11" db="EMBL/GenBank/DDBJ databases">
        <authorList>
            <person name="Li G."/>
            <person name="Jia Q."/>
            <person name="Yang F."/>
            <person name="Zhang C."/>
            <person name="Singh A."/>
            <person name="Lorenz A.J."/>
            <person name="Jackson-Ziems T."/>
            <person name="Vidaver A."/>
            <person name="Alfano J.R."/>
        </authorList>
    </citation>
    <scope>NUCLEOTIDE SEQUENCE</scope>
    <source>
        <strain evidence="3">CNK-2</strain>
    </source>
</reference>
<accession>A0A399QE60</accession>
<keyword evidence="5" id="KW-1185">Reference proteome</keyword>
<proteinExistence type="predicted"/>
<dbReference type="Proteomes" id="UP000265361">
    <property type="component" value="Unassembled WGS sequence"/>
</dbReference>
<evidence type="ECO:0000313" key="5">
    <source>
        <dbReference type="Proteomes" id="UP001056208"/>
    </source>
</evidence>
<sequence>MASAHATATCGSTSRRWKSSAVVIDPEDHRADRSRALASSSIVVAFFLFSQLVIVPVLDGRSPASQAVPASVVAVLMFVVTYLVSATFQKRRRRRSRD</sequence>
<feature type="transmembrane region" description="Helical" evidence="1">
    <location>
        <begin position="36"/>
        <end position="55"/>
    </location>
</feature>
<feature type="transmembrane region" description="Helical" evidence="1">
    <location>
        <begin position="67"/>
        <end position="88"/>
    </location>
</feature>
<organism evidence="2 4">
    <name type="scientific">Clavibacter nebraskensis</name>
    <dbReference type="NCBI Taxonomy" id="31963"/>
    <lineage>
        <taxon>Bacteria</taxon>
        <taxon>Bacillati</taxon>
        <taxon>Actinomycetota</taxon>
        <taxon>Actinomycetes</taxon>
        <taxon>Micrococcales</taxon>
        <taxon>Microbacteriaceae</taxon>
        <taxon>Clavibacter</taxon>
    </lineage>
</organism>
<reference evidence="2 4" key="1">
    <citation type="submission" date="2018-08" db="EMBL/GenBank/DDBJ databases">
        <title>Genome Sequence of Clavibacter michiganensis Subspecies type strains, and the Atypical Peach-Colored Strains Isolated from Tomato.</title>
        <authorList>
            <person name="Osdaghi E."/>
            <person name="Portier P."/>
            <person name="Briand M."/>
            <person name="Jacques M.-A."/>
        </authorList>
    </citation>
    <scope>NUCLEOTIDE SEQUENCE [LARGE SCALE GENOMIC DNA]</scope>
    <source>
        <strain evidence="2 4">CFBP 7577</strain>
    </source>
</reference>
<gene>
    <name evidence="2" type="ORF">DZF97_03155</name>
    <name evidence="3" type="ORF">LIV34_000596</name>
</gene>
<dbReference type="EMBL" id="CP086345">
    <property type="protein sequence ID" value="UQB05542.1"/>
    <property type="molecule type" value="Genomic_DNA"/>
</dbReference>